<dbReference type="Pfam" id="PF00168">
    <property type="entry name" value="C2"/>
    <property type="match status" value="1"/>
</dbReference>
<dbReference type="CDD" id="cd04051">
    <property type="entry name" value="C2_SRC2_like"/>
    <property type="match status" value="1"/>
</dbReference>
<protein>
    <recommendedName>
        <fullName evidence="2">C2 domain-containing protein</fullName>
    </recommendedName>
</protein>
<feature type="domain" description="C2" evidence="2">
    <location>
        <begin position="1"/>
        <end position="109"/>
    </location>
</feature>
<name>A0ABD3HLY8_9MARC</name>
<dbReference type="InterPro" id="IPR035892">
    <property type="entry name" value="C2_domain_sf"/>
</dbReference>
<organism evidence="3 4">
    <name type="scientific">Riccia sorocarpa</name>
    <dbReference type="NCBI Taxonomy" id="122646"/>
    <lineage>
        <taxon>Eukaryota</taxon>
        <taxon>Viridiplantae</taxon>
        <taxon>Streptophyta</taxon>
        <taxon>Embryophyta</taxon>
        <taxon>Marchantiophyta</taxon>
        <taxon>Marchantiopsida</taxon>
        <taxon>Marchantiidae</taxon>
        <taxon>Marchantiales</taxon>
        <taxon>Ricciaceae</taxon>
        <taxon>Riccia</taxon>
    </lineage>
</organism>
<dbReference type="InterPro" id="IPR044750">
    <property type="entry name" value="C2_SRC2/BAP"/>
</dbReference>
<dbReference type="Proteomes" id="UP001633002">
    <property type="component" value="Unassembled WGS sequence"/>
</dbReference>
<proteinExistence type="predicted"/>
<keyword evidence="4" id="KW-1185">Reference proteome</keyword>
<dbReference type="InterPro" id="IPR000008">
    <property type="entry name" value="C2_dom"/>
</dbReference>
<dbReference type="SMART" id="SM00239">
    <property type="entry name" value="C2"/>
    <property type="match status" value="1"/>
</dbReference>
<feature type="compositionally biased region" description="Low complexity" evidence="1">
    <location>
        <begin position="163"/>
        <end position="186"/>
    </location>
</feature>
<feature type="compositionally biased region" description="Polar residues" evidence="1">
    <location>
        <begin position="214"/>
        <end position="229"/>
    </location>
</feature>
<sequence>MEERTIEVNVLSATGLKNVKSFGGHQTSYVVAYIFPQTKRSTKVDHQGGLNPTWNSKLTFLCDERILEKGGTHLTLEVYAQGVLSDKLIGRVIIPLHLPVTSNRSSGKTDGTPVEYSVRTDSGGKRISQGRCENWCIRLHLHPQNTEALPKYSTTSGMLQSPGVNVAVPSSSPSSSNYAISSNSSSEPVTAYPSMGYPVGGNYQQYQQYPPQVSADQQYPPQGYPNQSYLPPYYSQQAPHYQQAQQPYYSPPPPRYSSGGSGMGTGLLAGALGGLLLGDVLDFY</sequence>
<accession>A0ABD3HLY8</accession>
<feature type="region of interest" description="Disordered" evidence="1">
    <location>
        <begin position="163"/>
        <end position="187"/>
    </location>
</feature>
<feature type="region of interest" description="Disordered" evidence="1">
    <location>
        <begin position="240"/>
        <end position="261"/>
    </location>
</feature>
<feature type="region of interest" description="Disordered" evidence="1">
    <location>
        <begin position="104"/>
        <end position="123"/>
    </location>
</feature>
<dbReference type="Gene3D" id="2.60.40.150">
    <property type="entry name" value="C2 domain"/>
    <property type="match status" value="1"/>
</dbReference>
<dbReference type="AlphaFoldDB" id="A0ABD3HLY8"/>
<evidence type="ECO:0000313" key="3">
    <source>
        <dbReference type="EMBL" id="KAL3691407.1"/>
    </source>
</evidence>
<evidence type="ECO:0000259" key="2">
    <source>
        <dbReference type="PROSITE" id="PS50004"/>
    </source>
</evidence>
<evidence type="ECO:0000256" key="1">
    <source>
        <dbReference type="SAM" id="MobiDB-lite"/>
    </source>
</evidence>
<gene>
    <name evidence="3" type="ORF">R1sor_005058</name>
</gene>
<comment type="caution">
    <text evidence="3">The sequence shown here is derived from an EMBL/GenBank/DDBJ whole genome shotgun (WGS) entry which is preliminary data.</text>
</comment>
<dbReference type="PANTHER" id="PTHR32246:SF173">
    <property type="entry name" value="C2 DOMAIN-CONTAINING PROTEIN"/>
    <property type="match status" value="1"/>
</dbReference>
<dbReference type="PANTHER" id="PTHR32246">
    <property type="entry name" value="INGRESSION PROTEIN FIC1"/>
    <property type="match status" value="1"/>
</dbReference>
<dbReference type="PROSITE" id="PS50004">
    <property type="entry name" value="C2"/>
    <property type="match status" value="1"/>
</dbReference>
<feature type="region of interest" description="Disordered" evidence="1">
    <location>
        <begin position="213"/>
        <end position="232"/>
    </location>
</feature>
<reference evidence="3 4" key="1">
    <citation type="submission" date="2024-09" db="EMBL/GenBank/DDBJ databases">
        <title>Chromosome-scale assembly of Riccia sorocarpa.</title>
        <authorList>
            <person name="Paukszto L."/>
        </authorList>
    </citation>
    <scope>NUCLEOTIDE SEQUENCE [LARGE SCALE GENOMIC DNA]</scope>
    <source>
        <strain evidence="3">LP-2024</strain>
        <tissue evidence="3">Aerial parts of the thallus</tissue>
    </source>
</reference>
<dbReference type="EMBL" id="JBJQOH010000003">
    <property type="protein sequence ID" value="KAL3691407.1"/>
    <property type="molecule type" value="Genomic_DNA"/>
</dbReference>
<dbReference type="SUPFAM" id="SSF49562">
    <property type="entry name" value="C2 domain (Calcium/lipid-binding domain, CaLB)"/>
    <property type="match status" value="1"/>
</dbReference>
<evidence type="ECO:0000313" key="4">
    <source>
        <dbReference type="Proteomes" id="UP001633002"/>
    </source>
</evidence>